<dbReference type="AlphaFoldDB" id="A0A7K1V6T7"/>
<evidence type="ECO:0000313" key="3">
    <source>
        <dbReference type="EMBL" id="MVU82201.1"/>
    </source>
</evidence>
<protein>
    <submittedName>
        <fullName evidence="3">Dehydratase</fullName>
    </submittedName>
</protein>
<evidence type="ECO:0000313" key="4">
    <source>
        <dbReference type="Proteomes" id="UP000466794"/>
    </source>
</evidence>
<accession>A0A7K1V6T7</accession>
<dbReference type="SUPFAM" id="SSF54637">
    <property type="entry name" value="Thioesterase/thiol ester dehydrase-isomerase"/>
    <property type="match status" value="1"/>
</dbReference>
<sequence>MIDFSDFDQLRAAVGTEVGVSDWITVDQKRIDTFADATGDHQWIHVDAARAAAGPYGRTIAHGFLTLSLTVPMTAEVMNVSASMAINYGLNKVRFINPVLVDSRIRGRFTLDSVTDIPGGVQVVRTVTVEIEGVEKPACVAESITRYLA</sequence>
<proteinExistence type="inferred from homology"/>
<evidence type="ECO:0000259" key="2">
    <source>
        <dbReference type="Pfam" id="PF01575"/>
    </source>
</evidence>
<dbReference type="Proteomes" id="UP000466794">
    <property type="component" value="Unassembled WGS sequence"/>
</dbReference>
<feature type="domain" description="MaoC-like" evidence="2">
    <location>
        <begin position="12"/>
        <end position="129"/>
    </location>
</feature>
<dbReference type="InterPro" id="IPR002539">
    <property type="entry name" value="MaoC-like_dom"/>
</dbReference>
<gene>
    <name evidence="3" type="ORF">GPX89_33810</name>
</gene>
<name>A0A7K1V6T7_9NOCA</name>
<comment type="similarity">
    <text evidence="1">Belongs to the enoyl-CoA hydratase/isomerase family.</text>
</comment>
<comment type="caution">
    <text evidence="3">The sequence shown here is derived from an EMBL/GenBank/DDBJ whole genome shotgun (WGS) entry which is preliminary data.</text>
</comment>
<keyword evidence="4" id="KW-1185">Reference proteome</keyword>
<dbReference type="Gene3D" id="3.10.129.10">
    <property type="entry name" value="Hotdog Thioesterase"/>
    <property type="match status" value="1"/>
</dbReference>
<dbReference type="Pfam" id="PF01575">
    <property type="entry name" value="MaoC_dehydratas"/>
    <property type="match status" value="1"/>
</dbReference>
<dbReference type="PANTHER" id="PTHR42993:SF1">
    <property type="entry name" value="MAOC-LIKE DEHYDRATASE DOMAIN-CONTAINING PROTEIN"/>
    <property type="match status" value="1"/>
</dbReference>
<dbReference type="InterPro" id="IPR029069">
    <property type="entry name" value="HotDog_dom_sf"/>
</dbReference>
<organism evidence="3 4">
    <name type="scientific">Nocardia terrae</name>
    <dbReference type="NCBI Taxonomy" id="2675851"/>
    <lineage>
        <taxon>Bacteria</taxon>
        <taxon>Bacillati</taxon>
        <taxon>Actinomycetota</taxon>
        <taxon>Actinomycetes</taxon>
        <taxon>Mycobacteriales</taxon>
        <taxon>Nocardiaceae</taxon>
        <taxon>Nocardia</taxon>
    </lineage>
</organism>
<evidence type="ECO:0000256" key="1">
    <source>
        <dbReference type="ARBA" id="ARBA00005254"/>
    </source>
</evidence>
<dbReference type="PANTHER" id="PTHR42993">
    <property type="entry name" value="MAOC-LIKE DEHYDRATASE DOMAIN-CONTAINING PROTEIN"/>
    <property type="match status" value="1"/>
</dbReference>
<dbReference type="InterPro" id="IPR039375">
    <property type="entry name" value="NodN-like"/>
</dbReference>
<dbReference type="RefSeq" id="WP_157391783.1">
    <property type="nucleotide sequence ID" value="NZ_WRPP01000008.1"/>
</dbReference>
<dbReference type="EMBL" id="WRPP01000008">
    <property type="protein sequence ID" value="MVU82201.1"/>
    <property type="molecule type" value="Genomic_DNA"/>
</dbReference>
<dbReference type="CDD" id="cd03450">
    <property type="entry name" value="NodN"/>
    <property type="match status" value="1"/>
</dbReference>
<reference evidence="3 4" key="1">
    <citation type="submission" date="2019-12" db="EMBL/GenBank/DDBJ databases">
        <title>Nocardia sp. nov. ET3-3 isolated from soil.</title>
        <authorList>
            <person name="Kanchanasin P."/>
            <person name="Tanasupawat S."/>
            <person name="Yuki M."/>
            <person name="Kudo T."/>
        </authorList>
    </citation>
    <scope>NUCLEOTIDE SEQUENCE [LARGE SCALE GENOMIC DNA]</scope>
    <source>
        <strain evidence="3 4">ET3-3</strain>
    </source>
</reference>